<keyword evidence="4" id="KW-1185">Reference proteome</keyword>
<dbReference type="GO" id="GO:0005730">
    <property type="term" value="C:nucleolus"/>
    <property type="evidence" value="ECO:0007669"/>
    <property type="project" value="TreeGrafter"/>
</dbReference>
<feature type="compositionally biased region" description="Basic and acidic residues" evidence="2">
    <location>
        <begin position="74"/>
        <end position="89"/>
    </location>
</feature>
<dbReference type="EMBL" id="JBAMIC010000010">
    <property type="protein sequence ID" value="KAK7101993.1"/>
    <property type="molecule type" value="Genomic_DNA"/>
</dbReference>
<dbReference type="PANTHER" id="PTHR34253:SF1">
    <property type="entry name" value="PROTEIN LLP HOMOLOG"/>
    <property type="match status" value="1"/>
</dbReference>
<sequence length="121" mass="13966">MAKSMRSKHRRRMRSVKREKFAKKDLVKLKATVMRDVINNKEVDMADIATVKTASALKDQPSTTSAQDGQMEIEGAKSYDKKKQTDEHGQYPVWMNQRAMRKQQVKNKKIKRGKGKKASAW</sequence>
<evidence type="ECO:0000256" key="1">
    <source>
        <dbReference type="ARBA" id="ARBA00034118"/>
    </source>
</evidence>
<dbReference type="GO" id="GO:0001099">
    <property type="term" value="F:basal RNA polymerase II transcription machinery binding"/>
    <property type="evidence" value="ECO:0007669"/>
    <property type="project" value="TreeGrafter"/>
</dbReference>
<evidence type="ECO:0000313" key="4">
    <source>
        <dbReference type="Proteomes" id="UP001374579"/>
    </source>
</evidence>
<dbReference type="InterPro" id="IPR018784">
    <property type="entry name" value="LLPH-like"/>
</dbReference>
<organism evidence="3 4">
    <name type="scientific">Littorina saxatilis</name>
    <dbReference type="NCBI Taxonomy" id="31220"/>
    <lineage>
        <taxon>Eukaryota</taxon>
        <taxon>Metazoa</taxon>
        <taxon>Spiralia</taxon>
        <taxon>Lophotrochozoa</taxon>
        <taxon>Mollusca</taxon>
        <taxon>Gastropoda</taxon>
        <taxon>Caenogastropoda</taxon>
        <taxon>Littorinimorpha</taxon>
        <taxon>Littorinoidea</taxon>
        <taxon>Littorinidae</taxon>
        <taxon>Littorina</taxon>
    </lineage>
</organism>
<dbReference type="PANTHER" id="PTHR34253">
    <property type="entry name" value="PROTEIN LLP HOMOLOG"/>
    <property type="match status" value="1"/>
</dbReference>
<dbReference type="Pfam" id="PF10169">
    <property type="entry name" value="LLPH"/>
    <property type="match status" value="1"/>
</dbReference>
<gene>
    <name evidence="3" type="ORF">V1264_020289</name>
</gene>
<feature type="compositionally biased region" description="Basic residues" evidence="2">
    <location>
        <begin position="99"/>
        <end position="121"/>
    </location>
</feature>
<name>A0AAN9B9T7_9CAEN</name>
<comment type="caution">
    <text evidence="3">The sequence shown here is derived from an EMBL/GenBank/DDBJ whole genome shotgun (WGS) entry which is preliminary data.</text>
</comment>
<reference evidence="3 4" key="1">
    <citation type="submission" date="2024-02" db="EMBL/GenBank/DDBJ databases">
        <title>Chromosome-scale genome assembly of the rough periwinkle Littorina saxatilis.</title>
        <authorList>
            <person name="De Jode A."/>
            <person name="Faria R."/>
            <person name="Formenti G."/>
            <person name="Sims Y."/>
            <person name="Smith T.P."/>
            <person name="Tracey A."/>
            <person name="Wood J.M.D."/>
            <person name="Zagrodzka Z.B."/>
            <person name="Johannesson K."/>
            <person name="Butlin R.K."/>
            <person name="Leder E.H."/>
        </authorList>
    </citation>
    <scope>NUCLEOTIDE SEQUENCE [LARGE SCALE GENOMIC DNA]</scope>
    <source>
        <strain evidence="3">Snail1</strain>
        <tissue evidence="3">Muscle</tissue>
    </source>
</reference>
<proteinExistence type="inferred from homology"/>
<comment type="similarity">
    <text evidence="1">Belongs to the learning-associated protein family.</text>
</comment>
<evidence type="ECO:0000313" key="3">
    <source>
        <dbReference type="EMBL" id="KAK7101993.1"/>
    </source>
</evidence>
<accession>A0AAN9B9T7</accession>
<dbReference type="Proteomes" id="UP001374579">
    <property type="component" value="Unassembled WGS sequence"/>
</dbReference>
<dbReference type="GO" id="GO:0097484">
    <property type="term" value="P:dendrite extension"/>
    <property type="evidence" value="ECO:0007669"/>
    <property type="project" value="TreeGrafter"/>
</dbReference>
<dbReference type="GO" id="GO:0003723">
    <property type="term" value="F:RNA binding"/>
    <property type="evidence" value="ECO:0007669"/>
    <property type="project" value="TreeGrafter"/>
</dbReference>
<feature type="region of interest" description="Disordered" evidence="2">
    <location>
        <begin position="56"/>
        <end position="121"/>
    </location>
</feature>
<dbReference type="AlphaFoldDB" id="A0AAN9B9T7"/>
<evidence type="ECO:0000256" key="2">
    <source>
        <dbReference type="SAM" id="MobiDB-lite"/>
    </source>
</evidence>
<protein>
    <submittedName>
        <fullName evidence="3">Uncharacterized protein</fullName>
    </submittedName>
</protein>